<evidence type="ECO:0000313" key="3">
    <source>
        <dbReference type="Proteomes" id="UP001147760"/>
    </source>
</evidence>
<proteinExistence type="predicted"/>
<dbReference type="EMBL" id="JAPWDO010000004">
    <property type="protein sequence ID" value="KAJ5472610.1"/>
    <property type="molecule type" value="Genomic_DNA"/>
</dbReference>
<reference evidence="2" key="1">
    <citation type="submission" date="2022-12" db="EMBL/GenBank/DDBJ databases">
        <authorList>
            <person name="Petersen C."/>
        </authorList>
    </citation>
    <scope>NUCLEOTIDE SEQUENCE</scope>
    <source>
        <strain evidence="2">IBT 17660</strain>
    </source>
</reference>
<organism evidence="2 3">
    <name type="scientific">Penicillium desertorum</name>
    <dbReference type="NCBI Taxonomy" id="1303715"/>
    <lineage>
        <taxon>Eukaryota</taxon>
        <taxon>Fungi</taxon>
        <taxon>Dikarya</taxon>
        <taxon>Ascomycota</taxon>
        <taxon>Pezizomycotina</taxon>
        <taxon>Eurotiomycetes</taxon>
        <taxon>Eurotiomycetidae</taxon>
        <taxon>Eurotiales</taxon>
        <taxon>Aspergillaceae</taxon>
        <taxon>Penicillium</taxon>
    </lineage>
</organism>
<feature type="compositionally biased region" description="Basic and acidic residues" evidence="1">
    <location>
        <begin position="12"/>
        <end position="21"/>
    </location>
</feature>
<reference evidence="2" key="2">
    <citation type="journal article" date="2023" name="IMA Fungus">
        <title>Comparative genomic study of the Penicillium genus elucidates a diverse pangenome and 15 lateral gene transfer events.</title>
        <authorList>
            <person name="Petersen C."/>
            <person name="Sorensen T."/>
            <person name="Nielsen M.R."/>
            <person name="Sondergaard T.E."/>
            <person name="Sorensen J.L."/>
            <person name="Fitzpatrick D.A."/>
            <person name="Frisvad J.C."/>
            <person name="Nielsen K.L."/>
        </authorList>
    </citation>
    <scope>NUCLEOTIDE SEQUENCE</scope>
    <source>
        <strain evidence="2">IBT 17660</strain>
    </source>
</reference>
<name>A0A9X0BMB4_9EURO</name>
<gene>
    <name evidence="2" type="ORF">N7530_006611</name>
</gene>
<evidence type="ECO:0000256" key="1">
    <source>
        <dbReference type="SAM" id="MobiDB-lite"/>
    </source>
</evidence>
<keyword evidence="3" id="KW-1185">Reference proteome</keyword>
<protein>
    <submittedName>
        <fullName evidence="2">Uncharacterized protein</fullName>
    </submittedName>
</protein>
<dbReference type="Proteomes" id="UP001147760">
    <property type="component" value="Unassembled WGS sequence"/>
</dbReference>
<feature type="region of interest" description="Disordered" evidence="1">
    <location>
        <begin position="1"/>
        <end position="21"/>
    </location>
</feature>
<dbReference type="OrthoDB" id="5315444at2759"/>
<sequence>MATLRTAPVNRGEGDRPDGCRPHTFDHMWSQILRFYFSLQEGYGLEREPYTAEDAQARTNIEVTNIRDDTIVKALFVECKAPRSATATKTQWEKRRPNWKTIC</sequence>
<comment type="caution">
    <text evidence="2">The sequence shown here is derived from an EMBL/GenBank/DDBJ whole genome shotgun (WGS) entry which is preliminary data.</text>
</comment>
<evidence type="ECO:0000313" key="2">
    <source>
        <dbReference type="EMBL" id="KAJ5472610.1"/>
    </source>
</evidence>
<accession>A0A9X0BMB4</accession>
<dbReference type="AlphaFoldDB" id="A0A9X0BMB4"/>